<dbReference type="EMBL" id="MU630344">
    <property type="protein sequence ID" value="KAJ1254073.1"/>
    <property type="molecule type" value="Genomic_DNA"/>
</dbReference>
<dbReference type="AlphaFoldDB" id="A0A9W7X8K1"/>
<evidence type="ECO:0000313" key="4">
    <source>
        <dbReference type="Proteomes" id="UP001164776"/>
    </source>
</evidence>
<dbReference type="InterPro" id="IPR029466">
    <property type="entry name" value="NAM-associated_C"/>
</dbReference>
<gene>
    <name evidence="3" type="ORF">BS78_K124300</name>
</gene>
<feature type="compositionally biased region" description="Basic residues" evidence="1">
    <location>
        <begin position="59"/>
        <end position="72"/>
    </location>
</feature>
<dbReference type="OrthoDB" id="686919at2759"/>
<organism evidence="3 4">
    <name type="scientific">Paspalum vaginatum</name>
    <name type="common">seashore paspalum</name>
    <dbReference type="NCBI Taxonomy" id="158149"/>
    <lineage>
        <taxon>Eukaryota</taxon>
        <taxon>Viridiplantae</taxon>
        <taxon>Streptophyta</taxon>
        <taxon>Embryophyta</taxon>
        <taxon>Tracheophyta</taxon>
        <taxon>Spermatophyta</taxon>
        <taxon>Magnoliopsida</taxon>
        <taxon>Liliopsida</taxon>
        <taxon>Poales</taxon>
        <taxon>Poaceae</taxon>
        <taxon>PACMAD clade</taxon>
        <taxon>Panicoideae</taxon>
        <taxon>Andropogonodae</taxon>
        <taxon>Paspaleae</taxon>
        <taxon>Paspalinae</taxon>
        <taxon>Paspalum</taxon>
    </lineage>
</organism>
<protein>
    <recommendedName>
        <fullName evidence="2">No apical meristem-associated C-terminal domain-containing protein</fullName>
    </recommendedName>
</protein>
<keyword evidence="4" id="KW-1185">Reference proteome</keyword>
<name>A0A9W7X8K1_9POAL</name>
<reference evidence="3 4" key="1">
    <citation type="submission" date="2022-10" db="EMBL/GenBank/DDBJ databases">
        <title>WGS assembly of Paspalum vaginatum 540-79.</title>
        <authorList>
            <person name="Sun G."/>
            <person name="Wase N."/>
            <person name="Shu S."/>
            <person name="Jenkins J."/>
            <person name="Zhou B."/>
            <person name="Torres-Rodriguez J."/>
            <person name="Chen C."/>
            <person name="Sandor L."/>
            <person name="Plott C."/>
            <person name="Yoshinga Y."/>
            <person name="Daum C."/>
            <person name="Qi P."/>
            <person name="Barry K."/>
            <person name="Lipzen A."/>
            <person name="Berry L."/>
            <person name="Pedersen C."/>
            <person name="Gottilla T."/>
            <person name="Foltz A."/>
            <person name="Yu H."/>
            <person name="O'Malley R."/>
            <person name="Zhang C."/>
            <person name="Devos K."/>
            <person name="Sigmon B."/>
            <person name="Yu B."/>
            <person name="Obata T."/>
            <person name="Schmutz J."/>
            <person name="Schnable J."/>
        </authorList>
    </citation>
    <scope>NUCLEOTIDE SEQUENCE [LARGE SCALE GENOMIC DNA]</scope>
    <source>
        <strain evidence="4">cv. 540-79</strain>
    </source>
</reference>
<dbReference type="Proteomes" id="UP001164776">
    <property type="component" value="Unassembled WGS sequence"/>
</dbReference>
<accession>A0A9W7X8K1</accession>
<proteinExistence type="predicted"/>
<dbReference type="Pfam" id="PF14303">
    <property type="entry name" value="NAM-associated"/>
    <property type="match status" value="1"/>
</dbReference>
<feature type="region of interest" description="Disordered" evidence="1">
    <location>
        <begin position="257"/>
        <end position="294"/>
    </location>
</feature>
<feature type="domain" description="No apical meristem-associated C-terminal" evidence="2">
    <location>
        <begin position="222"/>
        <end position="370"/>
    </location>
</feature>
<feature type="region of interest" description="Disordered" evidence="1">
    <location>
        <begin position="59"/>
        <end position="87"/>
    </location>
</feature>
<evidence type="ECO:0000256" key="1">
    <source>
        <dbReference type="SAM" id="MobiDB-lite"/>
    </source>
</evidence>
<feature type="compositionally biased region" description="Polar residues" evidence="1">
    <location>
        <begin position="285"/>
        <end position="294"/>
    </location>
</feature>
<sequence length="373" mass="42298">MASSLSKTLGFAVGEMQDHATELRRMVDVILQEIGDDDLVDQILQLKDLPDRLDLVKAKGKSTTHNKGKGKANHTNSPSSQGGAHRIGNYTQDEDLLLCSAYINVSHDPIVGTNQSQDACLVRITQYYHEHKTFPTDRNKGSLQHRWNTIQPAVNKFCGIKAQQDRLNESGHTEESKVILMHSSFIVTIQMSMCQLVANRLFPFVTIRIQKSMTIFWIETNKDFLFRHCWEALRQAKKWEDYTASKAGQAEAVESLKLKPVEGGTPAVSDSQRPMGRDAAKKQKSGTPSDSESQCLEVLQQMMSSRKDRQEANTVANEERNQVQRQKLELLKEQTALQYKHAAQRDRELNLREEENEMRIINMDLSSLPSEAM</sequence>
<dbReference type="PANTHER" id="PTHR45125">
    <property type="entry name" value="F21J9.4-RELATED"/>
    <property type="match status" value="1"/>
</dbReference>
<evidence type="ECO:0000259" key="2">
    <source>
        <dbReference type="Pfam" id="PF14303"/>
    </source>
</evidence>
<comment type="caution">
    <text evidence="3">The sequence shown here is derived from an EMBL/GenBank/DDBJ whole genome shotgun (WGS) entry which is preliminary data.</text>
</comment>
<dbReference type="PANTHER" id="PTHR45125:SF3">
    <property type="entry name" value="NO-APICAL-MERISTEM-ASSOCIATED CARBOXY-TERMINAL DOMAIN PROTEIN"/>
    <property type="match status" value="1"/>
</dbReference>
<evidence type="ECO:0000313" key="3">
    <source>
        <dbReference type="EMBL" id="KAJ1254073.1"/>
    </source>
</evidence>
<feature type="compositionally biased region" description="Polar residues" evidence="1">
    <location>
        <begin position="73"/>
        <end position="82"/>
    </location>
</feature>